<name>A0AAV1YKN6_LUPLU</name>
<feature type="transmembrane region" description="Helical" evidence="2">
    <location>
        <begin position="359"/>
        <end position="376"/>
    </location>
</feature>
<dbReference type="EMBL" id="CAXHTB010000026">
    <property type="protein sequence ID" value="CAL0334597.1"/>
    <property type="molecule type" value="Genomic_DNA"/>
</dbReference>
<keyword evidence="2" id="KW-0812">Transmembrane</keyword>
<feature type="compositionally biased region" description="Low complexity" evidence="1">
    <location>
        <begin position="1"/>
        <end position="17"/>
    </location>
</feature>
<dbReference type="AlphaFoldDB" id="A0AAV1YKN6"/>
<keyword evidence="2" id="KW-1133">Transmembrane helix</keyword>
<keyword evidence="4" id="KW-1185">Reference proteome</keyword>
<dbReference type="Proteomes" id="UP001497480">
    <property type="component" value="Unassembled WGS sequence"/>
</dbReference>
<evidence type="ECO:0000256" key="1">
    <source>
        <dbReference type="SAM" id="MobiDB-lite"/>
    </source>
</evidence>
<feature type="compositionally biased region" description="Low complexity" evidence="1">
    <location>
        <begin position="897"/>
        <end position="913"/>
    </location>
</feature>
<evidence type="ECO:0000313" key="4">
    <source>
        <dbReference type="Proteomes" id="UP001497480"/>
    </source>
</evidence>
<feature type="transmembrane region" description="Helical" evidence="2">
    <location>
        <begin position="767"/>
        <end position="787"/>
    </location>
</feature>
<dbReference type="PANTHER" id="PTHR34775:SF4">
    <property type="entry name" value="TRANSMEMBRANE PROTEIN"/>
    <property type="match status" value="1"/>
</dbReference>
<dbReference type="PANTHER" id="PTHR34775">
    <property type="entry name" value="TRANSMEMBRANE PROTEIN"/>
    <property type="match status" value="1"/>
</dbReference>
<organism evidence="3 4">
    <name type="scientific">Lupinus luteus</name>
    <name type="common">European yellow lupine</name>
    <dbReference type="NCBI Taxonomy" id="3873"/>
    <lineage>
        <taxon>Eukaryota</taxon>
        <taxon>Viridiplantae</taxon>
        <taxon>Streptophyta</taxon>
        <taxon>Embryophyta</taxon>
        <taxon>Tracheophyta</taxon>
        <taxon>Spermatophyta</taxon>
        <taxon>Magnoliopsida</taxon>
        <taxon>eudicotyledons</taxon>
        <taxon>Gunneridae</taxon>
        <taxon>Pentapetalae</taxon>
        <taxon>rosids</taxon>
        <taxon>fabids</taxon>
        <taxon>Fabales</taxon>
        <taxon>Fabaceae</taxon>
        <taxon>Papilionoideae</taxon>
        <taxon>50 kb inversion clade</taxon>
        <taxon>genistoids sensu lato</taxon>
        <taxon>core genistoids</taxon>
        <taxon>Genisteae</taxon>
        <taxon>Lupinus</taxon>
    </lineage>
</organism>
<feature type="region of interest" description="Disordered" evidence="1">
    <location>
        <begin position="813"/>
        <end position="949"/>
    </location>
</feature>
<sequence length="949" mass="104798">MPSLRKSSSSSSLGRSSNPNFRSSELSDPMRRSFTGNPFSKPVPTTPANTPTGSQIRNSVGGREVPGSFLIDRDENKENGKDQFLKASKSSAASPKSAKNFMSPTISAASKVAMSPKKKVLVERNEPSATSVPATTEAKSPIIRKVTFAEPLNCSNLKSENGEEQNMFVTSSFDELATEEMHFATSFSCEELSGEAATFDMNSPFQSKNNTEFSFQTVAGEPDCVILDPSFNLSPTPIPLPPPVSSTISTLSPTHADPLSLPYDPKTNYLSPRPQFLHYRPKQQMESEGGNLMFDSFSDTEATEDTQSEEGSQKSEEVSSGEVSKAEARLSPARTSMAEETVEAREVPKPHSFMKSKTFITLLLLFLGVAIISVSITNSSVMGHTVFQDLYKVYGSSDLSEYAKVNFDQFSQFAKAKFDVSGQYFHTWYTKSLSSTSEVISNVKIVHHCLQYYNLTVFQDFYKVYESSDLLEYAKANFDQFSQFAKAKFDVSAGYFYTWYTKSLSSIYKVISNVRGVHHLGHLQYYNLTVSQESNVFDQEPIFRPGKMDIVEIEFPELYNKESHTALESEDYESEFDQRDVGVTSITTVPELEESIEGGQPATVIESDQSLQVAEASESSHSSEVVVVMDVDDQRSLDAKAADIHSEVIKIGNLAAKTAQVCDVVDKYSNVAHDDQPSFQSDIAEIHTAETHDYNDMELAAAEGVSADKYGAVGLKDQPGLNSDVAEIHTEDSDTEFTEAESESTSIDTTLEDNEQRLQTTSLSPHLMLYLLLSGGTILIAGAAFKWSRQVISKKTKVTNSVAKPKAAFYANSLPTPKEDQSFLDKPSLRNGPTEIDLHEESHTSEISNIQKNSHKQKVVEEELHTSEISSIQKNSHKQKVVKELNEANRVDKKPTSSSSSSSEDSISPSYGSFTTYNKIKIKRGHGEEETITPVRRSSRVRSKVTSVL</sequence>
<feature type="compositionally biased region" description="Basic and acidic residues" evidence="1">
    <location>
        <begin position="881"/>
        <end position="895"/>
    </location>
</feature>
<comment type="caution">
    <text evidence="3">The sequence shown here is derived from an EMBL/GenBank/DDBJ whole genome shotgun (WGS) entry which is preliminary data.</text>
</comment>
<feature type="region of interest" description="Disordered" evidence="1">
    <location>
        <begin position="1"/>
        <end position="100"/>
    </location>
</feature>
<reference evidence="3 4" key="1">
    <citation type="submission" date="2024-03" db="EMBL/GenBank/DDBJ databases">
        <authorList>
            <person name="Martinez-Hernandez J."/>
        </authorList>
    </citation>
    <scope>NUCLEOTIDE SEQUENCE [LARGE SCALE GENOMIC DNA]</scope>
</reference>
<feature type="compositionally biased region" description="Polar residues" evidence="1">
    <location>
        <begin position="46"/>
        <end position="58"/>
    </location>
</feature>
<proteinExistence type="predicted"/>
<gene>
    <name evidence="3" type="ORF">LLUT_LOCUS35657</name>
</gene>
<feature type="compositionally biased region" description="Basic and acidic residues" evidence="1">
    <location>
        <begin position="71"/>
        <end position="84"/>
    </location>
</feature>
<protein>
    <submittedName>
        <fullName evidence="3">Uncharacterized protein</fullName>
    </submittedName>
</protein>
<accession>A0AAV1YKN6</accession>
<keyword evidence="2" id="KW-0472">Membrane</keyword>
<evidence type="ECO:0000256" key="2">
    <source>
        <dbReference type="SAM" id="Phobius"/>
    </source>
</evidence>
<evidence type="ECO:0000313" key="3">
    <source>
        <dbReference type="EMBL" id="CAL0334597.1"/>
    </source>
</evidence>
<feature type="compositionally biased region" description="Low complexity" evidence="1">
    <location>
        <begin position="86"/>
        <end position="99"/>
    </location>
</feature>
<feature type="region of interest" description="Disordered" evidence="1">
    <location>
        <begin position="247"/>
        <end position="267"/>
    </location>
</feature>
<feature type="region of interest" description="Disordered" evidence="1">
    <location>
        <begin position="283"/>
        <end position="343"/>
    </location>
</feature>